<comment type="subcellular location">
    <subcellularLocation>
        <location evidence="2">Membrane</location>
    </subcellularLocation>
</comment>
<dbReference type="STRING" id="376489.A5892_06230"/>
<dbReference type="Gene3D" id="6.10.340.10">
    <property type="match status" value="1"/>
</dbReference>
<dbReference type="SMART" id="SM00387">
    <property type="entry name" value="HATPase_c"/>
    <property type="match status" value="1"/>
</dbReference>
<dbReference type="InterPro" id="IPR003660">
    <property type="entry name" value="HAMP_dom"/>
</dbReference>
<evidence type="ECO:0000256" key="6">
    <source>
        <dbReference type="ARBA" id="ARBA00022692"/>
    </source>
</evidence>
<feature type="transmembrane region" description="Helical" evidence="12">
    <location>
        <begin position="12"/>
        <end position="31"/>
    </location>
</feature>
<dbReference type="PRINTS" id="PR00344">
    <property type="entry name" value="BCTRLSENSOR"/>
</dbReference>
<dbReference type="Pfam" id="PF02518">
    <property type="entry name" value="HATPase_c"/>
    <property type="match status" value="1"/>
</dbReference>
<keyword evidence="16" id="KW-1185">Reference proteome</keyword>
<keyword evidence="9" id="KW-0902">Two-component regulatory system</keyword>
<evidence type="ECO:0000256" key="12">
    <source>
        <dbReference type="SAM" id="Phobius"/>
    </source>
</evidence>
<evidence type="ECO:0000256" key="10">
    <source>
        <dbReference type="ARBA" id="ARBA00023136"/>
    </source>
</evidence>
<keyword evidence="10 12" id="KW-0472">Membrane</keyword>
<evidence type="ECO:0000256" key="2">
    <source>
        <dbReference type="ARBA" id="ARBA00004370"/>
    </source>
</evidence>
<dbReference type="SUPFAM" id="SSF55874">
    <property type="entry name" value="ATPase domain of HSP90 chaperone/DNA topoisomerase II/histidine kinase"/>
    <property type="match status" value="1"/>
</dbReference>
<dbReference type="GO" id="GO:0000155">
    <property type="term" value="F:phosphorelay sensor kinase activity"/>
    <property type="evidence" value="ECO:0007669"/>
    <property type="project" value="InterPro"/>
</dbReference>
<dbReference type="InterPro" id="IPR036097">
    <property type="entry name" value="HisK_dim/P_sf"/>
</dbReference>
<keyword evidence="5" id="KW-0808">Transferase</keyword>
<dbReference type="Pfam" id="PF00672">
    <property type="entry name" value="HAMP"/>
    <property type="match status" value="1"/>
</dbReference>
<dbReference type="InterPro" id="IPR003594">
    <property type="entry name" value="HATPase_dom"/>
</dbReference>
<dbReference type="PROSITE" id="PS50109">
    <property type="entry name" value="HIS_KIN"/>
    <property type="match status" value="1"/>
</dbReference>
<dbReference type="PANTHER" id="PTHR45436:SF5">
    <property type="entry name" value="SENSOR HISTIDINE KINASE TRCS"/>
    <property type="match status" value="1"/>
</dbReference>
<dbReference type="SUPFAM" id="SSF47384">
    <property type="entry name" value="Homodimeric domain of signal transducing histidine kinase"/>
    <property type="match status" value="1"/>
</dbReference>
<dbReference type="CDD" id="cd00082">
    <property type="entry name" value="HisKA"/>
    <property type="match status" value="1"/>
</dbReference>
<dbReference type="KEGG" id="haa:A5892_06230"/>
<sequence length="469" mass="52532">MAAMLSRLSIKLFFTILLVNLLISGVIYFSVARSIDQGFLEYIKRGQQHQVEALVEVLGERWSVDRSWSWLRDRGAWTQTLRDSMGTRPGDPLDMPPEPPDNAPPFIPPLSDPRQFVLYDADGRRLEGRRPPNEAFERVPIVVAGETVGALGYPTAEHVSTTLDRIFLRNQLRNLAVILLALLPASLVLAAGIALWLGRRARLMALAAQSLTLGDYRVRLPTQGQDELSRLSSDINTLARTLEQNRAARRRWGADIAHELRTPLAILRGELEAMQDGVRPMNVDNLRSLSQEVELLSRLVNDLRLLAQTDTHSLDAPLERLDLGELLSTQLEERRHALENAGFELETRIEQRIHIQGAPYRLRQLWRNLLDNSQAYTDTPGRIRVTLQATRTHAVVNWEDSAPGVPVDALDRLTERLFRLDASRNRQRGGSGLGLSIALALVELHGGTMRASAAPLGGLRWTVHLPLVE</sequence>
<evidence type="ECO:0000256" key="4">
    <source>
        <dbReference type="ARBA" id="ARBA00022553"/>
    </source>
</evidence>
<evidence type="ECO:0000256" key="11">
    <source>
        <dbReference type="SAM" id="MobiDB-lite"/>
    </source>
</evidence>
<dbReference type="InterPro" id="IPR003661">
    <property type="entry name" value="HisK_dim/P_dom"/>
</dbReference>
<evidence type="ECO:0000256" key="5">
    <source>
        <dbReference type="ARBA" id="ARBA00022679"/>
    </source>
</evidence>
<dbReference type="CDD" id="cd06225">
    <property type="entry name" value="HAMP"/>
    <property type="match status" value="1"/>
</dbReference>
<reference evidence="15 16" key="1">
    <citation type="submission" date="2016-04" db="EMBL/GenBank/DDBJ databases">
        <title>Complete Genome Sequence of Halotalea alkalilenta IHB B 13600.</title>
        <authorList>
            <person name="Swarnkar M.K."/>
            <person name="Sharma A."/>
            <person name="Kaushal K."/>
            <person name="Soni R."/>
            <person name="Rana S."/>
            <person name="Singh A.K."/>
            <person name="Gulati A."/>
        </authorList>
    </citation>
    <scope>NUCLEOTIDE SEQUENCE [LARGE SCALE GENOMIC DNA]</scope>
    <source>
        <strain evidence="15 16">IHB B 13600</strain>
    </source>
</reference>
<evidence type="ECO:0000256" key="9">
    <source>
        <dbReference type="ARBA" id="ARBA00023012"/>
    </source>
</evidence>
<dbReference type="PROSITE" id="PS50885">
    <property type="entry name" value="HAMP"/>
    <property type="match status" value="1"/>
</dbReference>
<feature type="region of interest" description="Disordered" evidence="11">
    <location>
        <begin position="81"/>
        <end position="109"/>
    </location>
</feature>
<feature type="compositionally biased region" description="Pro residues" evidence="11">
    <location>
        <begin position="94"/>
        <end position="109"/>
    </location>
</feature>
<evidence type="ECO:0000313" key="15">
    <source>
        <dbReference type="EMBL" id="ANF57111.1"/>
    </source>
</evidence>
<dbReference type="InterPro" id="IPR036890">
    <property type="entry name" value="HATPase_C_sf"/>
</dbReference>
<evidence type="ECO:0000259" key="13">
    <source>
        <dbReference type="PROSITE" id="PS50109"/>
    </source>
</evidence>
<dbReference type="GO" id="GO:0005886">
    <property type="term" value="C:plasma membrane"/>
    <property type="evidence" value="ECO:0007669"/>
    <property type="project" value="TreeGrafter"/>
</dbReference>
<feature type="domain" description="HAMP" evidence="14">
    <location>
        <begin position="195"/>
        <end position="247"/>
    </location>
</feature>
<dbReference type="SMART" id="SM00388">
    <property type="entry name" value="HisKA"/>
    <property type="match status" value="1"/>
</dbReference>
<dbReference type="InterPro" id="IPR005467">
    <property type="entry name" value="His_kinase_dom"/>
</dbReference>
<dbReference type="SMART" id="SM00304">
    <property type="entry name" value="HAMP"/>
    <property type="match status" value="1"/>
</dbReference>
<dbReference type="InterPro" id="IPR004358">
    <property type="entry name" value="Sig_transdc_His_kin-like_C"/>
</dbReference>
<feature type="domain" description="Histidine kinase" evidence="13">
    <location>
        <begin position="255"/>
        <end position="469"/>
    </location>
</feature>
<feature type="transmembrane region" description="Helical" evidence="12">
    <location>
        <begin position="175"/>
        <end position="197"/>
    </location>
</feature>
<keyword evidence="7" id="KW-0418">Kinase</keyword>
<keyword evidence="8 12" id="KW-1133">Transmembrane helix</keyword>
<dbReference type="Pfam" id="PF00512">
    <property type="entry name" value="HisKA"/>
    <property type="match status" value="1"/>
</dbReference>
<dbReference type="PANTHER" id="PTHR45436">
    <property type="entry name" value="SENSOR HISTIDINE KINASE YKOH"/>
    <property type="match status" value="1"/>
</dbReference>
<proteinExistence type="predicted"/>
<accession>A0A172YCX5</accession>
<dbReference type="EC" id="2.7.13.3" evidence="3"/>
<keyword evidence="6 12" id="KW-0812">Transmembrane</keyword>
<protein>
    <recommendedName>
        <fullName evidence="3">histidine kinase</fullName>
        <ecNumber evidence="3">2.7.13.3</ecNumber>
    </recommendedName>
</protein>
<evidence type="ECO:0000256" key="7">
    <source>
        <dbReference type="ARBA" id="ARBA00022777"/>
    </source>
</evidence>
<dbReference type="Proteomes" id="UP000077875">
    <property type="component" value="Chromosome"/>
</dbReference>
<gene>
    <name evidence="15" type="ORF">A5892_06230</name>
</gene>
<dbReference type="EMBL" id="CP015243">
    <property type="protein sequence ID" value="ANF57111.1"/>
    <property type="molecule type" value="Genomic_DNA"/>
</dbReference>
<evidence type="ECO:0000313" key="16">
    <source>
        <dbReference type="Proteomes" id="UP000077875"/>
    </source>
</evidence>
<evidence type="ECO:0000259" key="14">
    <source>
        <dbReference type="PROSITE" id="PS50885"/>
    </source>
</evidence>
<evidence type="ECO:0000256" key="1">
    <source>
        <dbReference type="ARBA" id="ARBA00000085"/>
    </source>
</evidence>
<name>A0A172YCX5_9GAMM</name>
<dbReference type="Gene3D" id="3.30.565.10">
    <property type="entry name" value="Histidine kinase-like ATPase, C-terminal domain"/>
    <property type="match status" value="1"/>
</dbReference>
<dbReference type="Gene3D" id="1.10.287.130">
    <property type="match status" value="1"/>
</dbReference>
<keyword evidence="4" id="KW-0597">Phosphoprotein</keyword>
<dbReference type="AlphaFoldDB" id="A0A172YCX5"/>
<comment type="catalytic activity">
    <reaction evidence="1">
        <text>ATP + protein L-histidine = ADP + protein N-phospho-L-histidine.</text>
        <dbReference type="EC" id="2.7.13.3"/>
    </reaction>
</comment>
<dbReference type="InterPro" id="IPR050428">
    <property type="entry name" value="TCS_sensor_his_kinase"/>
</dbReference>
<organism evidence="15 16">
    <name type="scientific">Halotalea alkalilenta</name>
    <dbReference type="NCBI Taxonomy" id="376489"/>
    <lineage>
        <taxon>Bacteria</taxon>
        <taxon>Pseudomonadati</taxon>
        <taxon>Pseudomonadota</taxon>
        <taxon>Gammaproteobacteria</taxon>
        <taxon>Oceanospirillales</taxon>
        <taxon>Halomonadaceae</taxon>
        <taxon>Halotalea</taxon>
    </lineage>
</organism>
<evidence type="ECO:0000256" key="8">
    <source>
        <dbReference type="ARBA" id="ARBA00022989"/>
    </source>
</evidence>
<evidence type="ECO:0000256" key="3">
    <source>
        <dbReference type="ARBA" id="ARBA00012438"/>
    </source>
</evidence>